<dbReference type="AlphaFoldDB" id="A0A3B1AI42"/>
<organism evidence="1">
    <name type="scientific">hydrothermal vent metagenome</name>
    <dbReference type="NCBI Taxonomy" id="652676"/>
    <lineage>
        <taxon>unclassified sequences</taxon>
        <taxon>metagenomes</taxon>
        <taxon>ecological metagenomes</taxon>
    </lineage>
</organism>
<dbReference type="EMBL" id="UOFR01000020">
    <property type="protein sequence ID" value="VAW93554.1"/>
    <property type="molecule type" value="Genomic_DNA"/>
</dbReference>
<evidence type="ECO:0008006" key="2">
    <source>
        <dbReference type="Google" id="ProtNLM"/>
    </source>
</evidence>
<name>A0A3B1AI42_9ZZZZ</name>
<reference evidence="1" key="1">
    <citation type="submission" date="2018-06" db="EMBL/GenBank/DDBJ databases">
        <authorList>
            <person name="Zhirakovskaya E."/>
        </authorList>
    </citation>
    <scope>NUCLEOTIDE SEQUENCE</scope>
</reference>
<accession>A0A3B1AI42</accession>
<sequence>MSVLELYLETTGVDTTSANTSLMLGGAFSGYYLMRGSLDEVRLFDRALTAEEVQLVMNPPANNVGGSTGLTPTDGLAYQYDLNGNRTGFNDLVSGSSSGYGYETNSNRLSSVNATNIQLDANVSYQYNALGQRAAKDVSGSVTSFAYGLGGELLGEYEAGVVQ</sequence>
<proteinExistence type="predicted"/>
<evidence type="ECO:0000313" key="1">
    <source>
        <dbReference type="EMBL" id="VAW93554.1"/>
    </source>
</evidence>
<dbReference type="SUPFAM" id="SSF49899">
    <property type="entry name" value="Concanavalin A-like lectins/glucanases"/>
    <property type="match status" value="1"/>
</dbReference>
<dbReference type="InterPro" id="IPR013320">
    <property type="entry name" value="ConA-like_dom_sf"/>
</dbReference>
<dbReference type="Gene3D" id="2.60.120.200">
    <property type="match status" value="1"/>
</dbReference>
<feature type="non-terminal residue" evidence="1">
    <location>
        <position position="163"/>
    </location>
</feature>
<gene>
    <name evidence="1" type="ORF">MNBD_GAMMA21-3063</name>
</gene>
<protein>
    <recommendedName>
        <fullName evidence="2">YD repeat-containing protein</fullName>
    </recommendedName>
</protein>